<dbReference type="GO" id="GO:0043565">
    <property type="term" value="F:sequence-specific DNA binding"/>
    <property type="evidence" value="ECO:0007669"/>
    <property type="project" value="InterPro"/>
</dbReference>
<dbReference type="SMART" id="SM00448">
    <property type="entry name" value="REC"/>
    <property type="match status" value="1"/>
</dbReference>
<dbReference type="SUPFAM" id="SSF52172">
    <property type="entry name" value="CheY-like"/>
    <property type="match status" value="1"/>
</dbReference>
<dbReference type="Pfam" id="PF12833">
    <property type="entry name" value="HTH_18"/>
    <property type="match status" value="1"/>
</dbReference>
<evidence type="ECO:0000256" key="6">
    <source>
        <dbReference type="ARBA" id="ARBA00023125"/>
    </source>
</evidence>
<dbReference type="Gene3D" id="3.40.50.2300">
    <property type="match status" value="1"/>
</dbReference>
<comment type="subcellular location">
    <subcellularLocation>
        <location evidence="1">Cytoplasm</location>
    </subcellularLocation>
</comment>
<dbReference type="SUPFAM" id="SSF46689">
    <property type="entry name" value="Homeodomain-like"/>
    <property type="match status" value="2"/>
</dbReference>
<dbReference type="PRINTS" id="PR00032">
    <property type="entry name" value="HTHARAC"/>
</dbReference>
<dbReference type="PROSITE" id="PS00041">
    <property type="entry name" value="HTH_ARAC_FAMILY_1"/>
    <property type="match status" value="1"/>
</dbReference>
<dbReference type="InterPro" id="IPR001789">
    <property type="entry name" value="Sig_transdc_resp-reg_receiver"/>
</dbReference>
<name>A0A6I2M4D8_9BACI</name>
<evidence type="ECO:0000256" key="1">
    <source>
        <dbReference type="ARBA" id="ARBA00004496"/>
    </source>
</evidence>
<dbReference type="InterPro" id="IPR009057">
    <property type="entry name" value="Homeodomain-like_sf"/>
</dbReference>
<dbReference type="GO" id="GO:0005737">
    <property type="term" value="C:cytoplasm"/>
    <property type="evidence" value="ECO:0007669"/>
    <property type="project" value="UniProtKB-SubCell"/>
</dbReference>
<dbReference type="PROSITE" id="PS50110">
    <property type="entry name" value="RESPONSE_REGULATORY"/>
    <property type="match status" value="1"/>
</dbReference>
<evidence type="ECO:0000256" key="7">
    <source>
        <dbReference type="ARBA" id="ARBA00023163"/>
    </source>
</evidence>
<evidence type="ECO:0000256" key="2">
    <source>
        <dbReference type="ARBA" id="ARBA00022490"/>
    </source>
</evidence>
<keyword evidence="12" id="KW-1185">Reference proteome</keyword>
<dbReference type="AlphaFoldDB" id="A0A6I2M4D8"/>
<keyword evidence="2" id="KW-0963">Cytoplasm</keyword>
<dbReference type="PROSITE" id="PS01124">
    <property type="entry name" value="HTH_ARAC_FAMILY_2"/>
    <property type="match status" value="1"/>
</dbReference>
<evidence type="ECO:0000259" key="9">
    <source>
        <dbReference type="PROSITE" id="PS01124"/>
    </source>
</evidence>
<keyword evidence="5" id="KW-0805">Transcription regulation</keyword>
<dbReference type="SMART" id="SM00342">
    <property type="entry name" value="HTH_ARAC"/>
    <property type="match status" value="1"/>
</dbReference>
<evidence type="ECO:0000256" key="4">
    <source>
        <dbReference type="ARBA" id="ARBA00023012"/>
    </source>
</evidence>
<dbReference type="PANTHER" id="PTHR42713">
    <property type="entry name" value="HISTIDINE KINASE-RELATED"/>
    <property type="match status" value="1"/>
</dbReference>
<evidence type="ECO:0000256" key="5">
    <source>
        <dbReference type="ARBA" id="ARBA00023015"/>
    </source>
</evidence>
<dbReference type="InterPro" id="IPR018062">
    <property type="entry name" value="HTH_AraC-typ_CS"/>
</dbReference>
<evidence type="ECO:0000259" key="10">
    <source>
        <dbReference type="PROSITE" id="PS50110"/>
    </source>
</evidence>
<keyword evidence="4" id="KW-0902">Two-component regulatory system</keyword>
<dbReference type="Pfam" id="PF00072">
    <property type="entry name" value="Response_reg"/>
    <property type="match status" value="1"/>
</dbReference>
<organism evidence="11 12">
    <name type="scientific">Metabacillus idriensis</name>
    <dbReference type="NCBI Taxonomy" id="324768"/>
    <lineage>
        <taxon>Bacteria</taxon>
        <taxon>Bacillati</taxon>
        <taxon>Bacillota</taxon>
        <taxon>Bacilli</taxon>
        <taxon>Bacillales</taxon>
        <taxon>Bacillaceae</taxon>
        <taxon>Metabacillus</taxon>
    </lineage>
</organism>
<dbReference type="PANTHER" id="PTHR42713:SF3">
    <property type="entry name" value="TRANSCRIPTIONAL REGULATORY PROTEIN HPTR"/>
    <property type="match status" value="1"/>
</dbReference>
<reference evidence="11 12" key="1">
    <citation type="submission" date="2019-11" db="EMBL/GenBank/DDBJ databases">
        <title>Bacillus idriensis genome.</title>
        <authorList>
            <person name="Konopka E.N."/>
            <person name="Newman J.D."/>
        </authorList>
    </citation>
    <scope>NUCLEOTIDE SEQUENCE [LARGE SCALE GENOMIC DNA]</scope>
    <source>
        <strain evidence="11 12">DSM 19097</strain>
    </source>
</reference>
<dbReference type="InterPro" id="IPR018060">
    <property type="entry name" value="HTH_AraC"/>
</dbReference>
<dbReference type="InterPro" id="IPR011006">
    <property type="entry name" value="CheY-like_superfamily"/>
</dbReference>
<feature type="modified residue" description="4-aspartylphosphate" evidence="8">
    <location>
        <position position="97"/>
    </location>
</feature>
<keyword evidence="7" id="KW-0804">Transcription</keyword>
<evidence type="ECO:0000313" key="12">
    <source>
        <dbReference type="Proteomes" id="UP000441585"/>
    </source>
</evidence>
<proteinExistence type="predicted"/>
<protein>
    <submittedName>
        <fullName evidence="11">Response regulator</fullName>
    </submittedName>
</protein>
<evidence type="ECO:0000256" key="8">
    <source>
        <dbReference type="PROSITE-ProRule" id="PRU00169"/>
    </source>
</evidence>
<keyword evidence="6" id="KW-0238">DNA-binding</keyword>
<accession>A0A6I2M4D8</accession>
<feature type="domain" description="HTH araC/xylS-type" evidence="9">
    <location>
        <begin position="435"/>
        <end position="533"/>
    </location>
</feature>
<dbReference type="InterPro" id="IPR051552">
    <property type="entry name" value="HptR"/>
</dbReference>
<dbReference type="GO" id="GO:0000160">
    <property type="term" value="P:phosphorelay signal transduction system"/>
    <property type="evidence" value="ECO:0007669"/>
    <property type="project" value="UniProtKB-KW"/>
</dbReference>
<dbReference type="Gene3D" id="1.10.10.60">
    <property type="entry name" value="Homeodomain-like"/>
    <property type="match status" value="2"/>
</dbReference>
<feature type="domain" description="Response regulatory" evidence="10">
    <location>
        <begin position="45"/>
        <end position="162"/>
    </location>
</feature>
<dbReference type="GO" id="GO:0003700">
    <property type="term" value="F:DNA-binding transcription factor activity"/>
    <property type="evidence" value="ECO:0007669"/>
    <property type="project" value="InterPro"/>
</dbReference>
<comment type="caution">
    <text evidence="11">The sequence shown here is derived from an EMBL/GenBank/DDBJ whole genome shotgun (WGS) entry which is preliminary data.</text>
</comment>
<dbReference type="EMBL" id="WKKF01000001">
    <property type="protein sequence ID" value="MRX52975.1"/>
    <property type="molecule type" value="Genomic_DNA"/>
</dbReference>
<keyword evidence="3 8" id="KW-0597">Phosphoprotein</keyword>
<dbReference type="Proteomes" id="UP000441585">
    <property type="component" value="Unassembled WGS sequence"/>
</dbReference>
<evidence type="ECO:0000313" key="11">
    <source>
        <dbReference type="EMBL" id="MRX52975.1"/>
    </source>
</evidence>
<gene>
    <name evidence="11" type="ORF">GJU41_03245</name>
</gene>
<dbReference type="CDD" id="cd17536">
    <property type="entry name" value="REC_YesN-like"/>
    <property type="match status" value="1"/>
</dbReference>
<sequence>MCTRECSSIMEKNTDLRYRAKKANTRKWPFMCQVSLQRRRILLYKLLIADDESNIRRGIQAMIEREFSGEIETLLAGEGLEASERLNNEKIDILVTDIKMPRMNGVELIQSLQEKDQIPVLIILSGYDDFEYTKAAIKCRVKDYLLKPVNRHELFQTIRSTLDDFKKTETITQRELEEVQSSQLQYILLNPLITEEQIKEICGKIQLDLSSESYYTGVIDSKNGIENVKKHLEKSGMKSYCFLDQKERAVILSEDKNIFPFLKEQLGSVSIGFSEGKTGFRHLKASYLEAAEAVKYGFLYPRNQLIDYNDIQFREENVLPPIEEIKKIKNMLGTVREQEIKSLLLKILDYEKITTYSISYLEEVNREMNRLIFDSFFARFGEESAETFKLISKTGCLYSFRDFYHYLHETQNLLMRLHEYMKQTKSISSEQNHLEQAMQFIQENYYKDLNLAVVSNHISLNYSYFSHVFKESTGQNFVDYLKQIRILNSKKWLRESDLKVFEISEKVGYKNPKQFARVFREIEGISPKEFREQVREAGSGMENSK</sequence>
<evidence type="ECO:0000256" key="3">
    <source>
        <dbReference type="ARBA" id="ARBA00022553"/>
    </source>
</evidence>
<dbReference type="InterPro" id="IPR020449">
    <property type="entry name" value="Tscrpt_reg_AraC-type_HTH"/>
</dbReference>